<evidence type="ECO:0000256" key="4">
    <source>
        <dbReference type="ARBA" id="ARBA00022989"/>
    </source>
</evidence>
<keyword evidence="7 9" id="KW-0675">Receptor</keyword>
<sequence>MSADGVRCPPGKSCPNITGKESLTWGLDSSWTTGVLSTAFSMTSLKDGVLFNNNTSSTINLSDYNASYSRYNSNSINDWNTSGRGINASGNATAAEEDISLSPGAEATFIVLFTLTILFSIVGNILVVIVFTRGRRCRTDIRPFLINLAAADLIKALFCMPFTVIYTMMERWIFSEPMCPLVLFMQHLSVSASVFTNMAIGIDRFLVVTFPLKVRMMSRRIWYIICMIWVCAVGLSSVQLVVGRAITVANVTYCGEFWSSQPSRKTFTIMHTFFIYIIPLVILSVTYTIVSRVLWKRTAPGNAHEGRDLQHLNAKRKKIKMLVLVVIMFGVSWLPLHTFFLVLDFKPELIQQDPHLSKVVYYIACLLAMSNSCANPIIYGFTNDSFRADLAALCTIWFPFRM</sequence>
<evidence type="ECO:0000256" key="7">
    <source>
        <dbReference type="ARBA" id="ARBA00023170"/>
    </source>
</evidence>
<dbReference type="SMART" id="SM01381">
    <property type="entry name" value="7TM_GPCR_Srsx"/>
    <property type="match status" value="1"/>
</dbReference>
<dbReference type="PRINTS" id="PR01012">
    <property type="entry name" value="NRPEPTIDEYR"/>
</dbReference>
<dbReference type="Proteomes" id="UP000735302">
    <property type="component" value="Unassembled WGS sequence"/>
</dbReference>
<dbReference type="InterPro" id="IPR000276">
    <property type="entry name" value="GPCR_Rhodpsn"/>
</dbReference>
<accession>A0AAV4D2F9</accession>
<organism evidence="12 13">
    <name type="scientific">Plakobranchus ocellatus</name>
    <dbReference type="NCBI Taxonomy" id="259542"/>
    <lineage>
        <taxon>Eukaryota</taxon>
        <taxon>Metazoa</taxon>
        <taxon>Spiralia</taxon>
        <taxon>Lophotrochozoa</taxon>
        <taxon>Mollusca</taxon>
        <taxon>Gastropoda</taxon>
        <taxon>Heterobranchia</taxon>
        <taxon>Euthyneura</taxon>
        <taxon>Panpulmonata</taxon>
        <taxon>Sacoglossa</taxon>
        <taxon>Placobranchoidea</taxon>
        <taxon>Plakobranchidae</taxon>
        <taxon>Plakobranchus</taxon>
    </lineage>
</organism>
<evidence type="ECO:0000259" key="11">
    <source>
        <dbReference type="PROSITE" id="PS50262"/>
    </source>
</evidence>
<dbReference type="AlphaFoldDB" id="A0AAV4D2F9"/>
<dbReference type="PROSITE" id="PS50262">
    <property type="entry name" value="G_PROTEIN_RECEP_F1_2"/>
    <property type="match status" value="1"/>
</dbReference>
<feature type="transmembrane region" description="Helical" evidence="10">
    <location>
        <begin position="109"/>
        <end position="132"/>
    </location>
</feature>
<dbReference type="GO" id="GO:0016020">
    <property type="term" value="C:membrane"/>
    <property type="evidence" value="ECO:0007669"/>
    <property type="project" value="UniProtKB-SubCell"/>
</dbReference>
<dbReference type="GO" id="GO:0004983">
    <property type="term" value="F:neuropeptide Y receptor activity"/>
    <property type="evidence" value="ECO:0007669"/>
    <property type="project" value="InterPro"/>
</dbReference>
<keyword evidence="5 9" id="KW-0297">G-protein coupled receptor</keyword>
<feature type="transmembrane region" description="Helical" evidence="10">
    <location>
        <begin position="221"/>
        <end position="246"/>
    </location>
</feature>
<comment type="similarity">
    <text evidence="2 9">Belongs to the G-protein coupled receptor 1 family.</text>
</comment>
<feature type="domain" description="G-protein coupled receptors family 1 profile" evidence="11">
    <location>
        <begin position="123"/>
        <end position="379"/>
    </location>
</feature>
<dbReference type="PANTHER" id="PTHR24235:SF29">
    <property type="entry name" value="GH23382P"/>
    <property type="match status" value="1"/>
</dbReference>
<evidence type="ECO:0000256" key="10">
    <source>
        <dbReference type="SAM" id="Phobius"/>
    </source>
</evidence>
<dbReference type="InterPro" id="IPR000611">
    <property type="entry name" value="NPY_rcpt"/>
</dbReference>
<evidence type="ECO:0000256" key="5">
    <source>
        <dbReference type="ARBA" id="ARBA00023040"/>
    </source>
</evidence>
<dbReference type="PROSITE" id="PS00237">
    <property type="entry name" value="G_PROTEIN_RECEP_F1_1"/>
    <property type="match status" value="1"/>
</dbReference>
<proteinExistence type="inferred from homology"/>
<protein>
    <submittedName>
        <fullName evidence="12">FMRFamide receptor 1</fullName>
    </submittedName>
</protein>
<comment type="caution">
    <text evidence="12">The sequence shown here is derived from an EMBL/GenBank/DDBJ whole genome shotgun (WGS) entry which is preliminary data.</text>
</comment>
<keyword evidence="13" id="KW-1185">Reference proteome</keyword>
<evidence type="ECO:0000256" key="2">
    <source>
        <dbReference type="ARBA" id="ARBA00010663"/>
    </source>
</evidence>
<evidence type="ECO:0000313" key="13">
    <source>
        <dbReference type="Proteomes" id="UP000735302"/>
    </source>
</evidence>
<reference evidence="12 13" key="1">
    <citation type="journal article" date="2021" name="Elife">
        <title>Chloroplast acquisition without the gene transfer in kleptoplastic sea slugs, Plakobranchus ocellatus.</title>
        <authorList>
            <person name="Maeda T."/>
            <person name="Takahashi S."/>
            <person name="Yoshida T."/>
            <person name="Shimamura S."/>
            <person name="Takaki Y."/>
            <person name="Nagai Y."/>
            <person name="Toyoda A."/>
            <person name="Suzuki Y."/>
            <person name="Arimoto A."/>
            <person name="Ishii H."/>
            <person name="Satoh N."/>
            <person name="Nishiyama T."/>
            <person name="Hasebe M."/>
            <person name="Maruyama T."/>
            <person name="Minagawa J."/>
            <person name="Obokata J."/>
            <person name="Shigenobu S."/>
        </authorList>
    </citation>
    <scope>NUCLEOTIDE SEQUENCE [LARGE SCALE GENOMIC DNA]</scope>
</reference>
<dbReference type="InterPro" id="IPR017452">
    <property type="entry name" value="GPCR_Rhodpsn_7TM"/>
</dbReference>
<evidence type="ECO:0000313" key="12">
    <source>
        <dbReference type="EMBL" id="GFO38353.1"/>
    </source>
</evidence>
<comment type="subcellular location">
    <subcellularLocation>
        <location evidence="1">Membrane</location>
        <topology evidence="1">Multi-pass membrane protein</topology>
    </subcellularLocation>
</comment>
<feature type="transmembrane region" description="Helical" evidence="10">
    <location>
        <begin position="181"/>
        <end position="200"/>
    </location>
</feature>
<feature type="transmembrane region" description="Helical" evidence="10">
    <location>
        <begin position="266"/>
        <end position="290"/>
    </location>
</feature>
<dbReference type="Gene3D" id="1.20.1070.10">
    <property type="entry name" value="Rhodopsin 7-helix transmembrane proteins"/>
    <property type="match status" value="1"/>
</dbReference>
<evidence type="ECO:0000256" key="8">
    <source>
        <dbReference type="ARBA" id="ARBA00023224"/>
    </source>
</evidence>
<gene>
    <name evidence="12" type="ORF">PoB_006485800</name>
</gene>
<evidence type="ECO:0000256" key="9">
    <source>
        <dbReference type="RuleBase" id="RU000688"/>
    </source>
</evidence>
<feature type="transmembrane region" description="Helical" evidence="10">
    <location>
        <begin position="144"/>
        <end position="169"/>
    </location>
</feature>
<keyword evidence="8 9" id="KW-0807">Transducer</keyword>
<keyword evidence="6 10" id="KW-0472">Membrane</keyword>
<evidence type="ECO:0000256" key="1">
    <source>
        <dbReference type="ARBA" id="ARBA00004141"/>
    </source>
</evidence>
<name>A0AAV4D2F9_9GAST</name>
<dbReference type="SUPFAM" id="SSF81321">
    <property type="entry name" value="Family A G protein-coupled receptor-like"/>
    <property type="match status" value="1"/>
</dbReference>
<dbReference type="Pfam" id="PF00001">
    <property type="entry name" value="7tm_1"/>
    <property type="match status" value="1"/>
</dbReference>
<evidence type="ECO:0000256" key="3">
    <source>
        <dbReference type="ARBA" id="ARBA00022692"/>
    </source>
</evidence>
<keyword evidence="4 10" id="KW-1133">Transmembrane helix</keyword>
<dbReference type="PANTHER" id="PTHR24235">
    <property type="entry name" value="NEUROPEPTIDE Y RECEPTOR"/>
    <property type="match status" value="1"/>
</dbReference>
<evidence type="ECO:0000256" key="6">
    <source>
        <dbReference type="ARBA" id="ARBA00023136"/>
    </source>
</evidence>
<feature type="transmembrane region" description="Helical" evidence="10">
    <location>
        <begin position="321"/>
        <end position="340"/>
    </location>
</feature>
<dbReference type="EMBL" id="BLXT01007309">
    <property type="protein sequence ID" value="GFO38353.1"/>
    <property type="molecule type" value="Genomic_DNA"/>
</dbReference>
<dbReference type="PRINTS" id="PR00237">
    <property type="entry name" value="GPCRRHODOPSN"/>
</dbReference>
<keyword evidence="3 9" id="KW-0812">Transmembrane</keyword>
<feature type="transmembrane region" description="Helical" evidence="10">
    <location>
        <begin position="360"/>
        <end position="381"/>
    </location>
</feature>